<dbReference type="Gene3D" id="2.30.180.10">
    <property type="entry name" value="FAS1 domain"/>
    <property type="match status" value="2"/>
</dbReference>
<reference evidence="3 4" key="1">
    <citation type="submission" date="2019-02" db="EMBL/GenBank/DDBJ databases">
        <title>Deep-cultivation of Planctomycetes and their phenomic and genomic characterization uncovers novel biology.</title>
        <authorList>
            <person name="Wiegand S."/>
            <person name="Jogler M."/>
            <person name="Boedeker C."/>
            <person name="Pinto D."/>
            <person name="Vollmers J."/>
            <person name="Rivas-Marin E."/>
            <person name="Kohn T."/>
            <person name="Peeters S.H."/>
            <person name="Heuer A."/>
            <person name="Rast P."/>
            <person name="Oberbeckmann S."/>
            <person name="Bunk B."/>
            <person name="Jeske O."/>
            <person name="Meyerdierks A."/>
            <person name="Storesund J.E."/>
            <person name="Kallscheuer N."/>
            <person name="Luecker S."/>
            <person name="Lage O.M."/>
            <person name="Pohl T."/>
            <person name="Merkel B.J."/>
            <person name="Hornburger P."/>
            <person name="Mueller R.-W."/>
            <person name="Bruemmer F."/>
            <person name="Labrenz M."/>
            <person name="Spormann A.M."/>
            <person name="Op den Camp H."/>
            <person name="Overmann J."/>
            <person name="Amann R."/>
            <person name="Jetten M.S.M."/>
            <person name="Mascher T."/>
            <person name="Medema M.H."/>
            <person name="Devos D.P."/>
            <person name="Kaster A.-K."/>
            <person name="Ovreas L."/>
            <person name="Rohde M."/>
            <person name="Galperin M.Y."/>
            <person name="Jogler C."/>
        </authorList>
    </citation>
    <scope>NUCLEOTIDE SEQUENCE [LARGE SCALE GENOMIC DNA]</scope>
    <source>
        <strain evidence="3 4">K23_9</strain>
    </source>
</reference>
<proteinExistence type="predicted"/>
<dbReference type="AlphaFoldDB" id="A0A517P089"/>
<protein>
    <submittedName>
        <fullName evidence="3">Immunogenic protein MPT70</fullName>
    </submittedName>
</protein>
<evidence type="ECO:0000313" key="4">
    <source>
        <dbReference type="Proteomes" id="UP000319817"/>
    </source>
</evidence>
<evidence type="ECO:0000256" key="1">
    <source>
        <dbReference type="SAM" id="SignalP"/>
    </source>
</evidence>
<feature type="domain" description="FAS1" evidence="2">
    <location>
        <begin position="26"/>
        <end position="158"/>
    </location>
</feature>
<dbReference type="EMBL" id="CP036526">
    <property type="protein sequence ID" value="QDT12781.1"/>
    <property type="molecule type" value="Genomic_DNA"/>
</dbReference>
<dbReference type="PROSITE" id="PS50213">
    <property type="entry name" value="FAS1"/>
    <property type="match status" value="2"/>
</dbReference>
<evidence type="ECO:0000313" key="3">
    <source>
        <dbReference type="EMBL" id="QDT12781.1"/>
    </source>
</evidence>
<feature type="chain" id="PRO_5021955758" evidence="1">
    <location>
        <begin position="26"/>
        <end position="405"/>
    </location>
</feature>
<dbReference type="InterPro" id="IPR000782">
    <property type="entry name" value="FAS1_domain"/>
</dbReference>
<dbReference type="FunFam" id="2.30.180.10:FF:000019">
    <property type="entry name" value="Cell surface lipoprotein"/>
    <property type="match status" value="1"/>
</dbReference>
<dbReference type="FunFam" id="2.30.180.10:FF:000032">
    <property type="entry name" value="Fasciclin domain-containing protein, putative"/>
    <property type="match status" value="1"/>
</dbReference>
<dbReference type="SMART" id="SM00554">
    <property type="entry name" value="FAS1"/>
    <property type="match status" value="2"/>
</dbReference>
<dbReference type="RefSeq" id="WP_145420620.1">
    <property type="nucleotide sequence ID" value="NZ_CP036526.1"/>
</dbReference>
<dbReference type="GO" id="GO:0005615">
    <property type="term" value="C:extracellular space"/>
    <property type="evidence" value="ECO:0007669"/>
    <property type="project" value="TreeGrafter"/>
</dbReference>
<evidence type="ECO:0000259" key="2">
    <source>
        <dbReference type="PROSITE" id="PS50213"/>
    </source>
</evidence>
<name>A0A517P089_9BACT</name>
<sequence precursor="true">MLSIRRCLFALPTIALLAIGTTAHAEKTIVETAVNAGSFKTLVAAVGAADLADTLSSPGPFTVFAPTDEAFAKLPAGTIESLLKPANKSKLAKILTYHVLPGRVTAADVVKLTGAKTVAGEKVRITASDSGVKVNDAAVVQTDITCSNGVIHVIDNVLLPASQTIPEVASASGQFGTLLAAANAAGLVPTLSGAGPLTVFAPTDEAFTALPAGTVAELLKPENKAKLAEILKYHVVAGRVYSEDALALSSAPTVAGPSISITPTDGGANINGARLVATDIDASNGVIHVIDRVLLPSDAPPSSIPANDNRVAAMKPSVDTRAVAKAVIADAIHRGVPVYNAGDHHGCATIYMQALQSVASMQACGWSDHTQNQMQQTLTQCQQMTSATDRAWSLRHRLDQITVGL</sequence>
<dbReference type="Proteomes" id="UP000319817">
    <property type="component" value="Chromosome"/>
</dbReference>
<gene>
    <name evidence="3" type="ORF">K239x_47930</name>
</gene>
<feature type="signal peptide" evidence="1">
    <location>
        <begin position="1"/>
        <end position="25"/>
    </location>
</feature>
<dbReference type="PANTHER" id="PTHR10900">
    <property type="entry name" value="PERIOSTIN-RELATED"/>
    <property type="match status" value="1"/>
</dbReference>
<accession>A0A517P089</accession>
<dbReference type="SUPFAM" id="SSF82153">
    <property type="entry name" value="FAS1 domain"/>
    <property type="match status" value="2"/>
</dbReference>
<keyword evidence="4" id="KW-1185">Reference proteome</keyword>
<dbReference type="Pfam" id="PF02469">
    <property type="entry name" value="Fasciclin"/>
    <property type="match status" value="2"/>
</dbReference>
<dbReference type="OrthoDB" id="9800666at2"/>
<keyword evidence="1" id="KW-0732">Signal</keyword>
<dbReference type="PANTHER" id="PTHR10900:SF77">
    <property type="entry name" value="FI19380P1"/>
    <property type="match status" value="1"/>
</dbReference>
<dbReference type="InterPro" id="IPR036378">
    <property type="entry name" value="FAS1_dom_sf"/>
</dbReference>
<organism evidence="3 4">
    <name type="scientific">Stieleria marina</name>
    <dbReference type="NCBI Taxonomy" id="1930275"/>
    <lineage>
        <taxon>Bacteria</taxon>
        <taxon>Pseudomonadati</taxon>
        <taxon>Planctomycetota</taxon>
        <taxon>Planctomycetia</taxon>
        <taxon>Pirellulales</taxon>
        <taxon>Pirellulaceae</taxon>
        <taxon>Stieleria</taxon>
    </lineage>
</organism>
<feature type="domain" description="FAS1" evidence="2">
    <location>
        <begin position="162"/>
        <end position="294"/>
    </location>
</feature>
<dbReference type="InterPro" id="IPR050904">
    <property type="entry name" value="Adhesion/Biosynth-related"/>
</dbReference>